<dbReference type="OrthoDB" id="9806870at2"/>
<dbReference type="GO" id="GO:0003677">
    <property type="term" value="F:DNA binding"/>
    <property type="evidence" value="ECO:0007669"/>
    <property type="project" value="InterPro"/>
</dbReference>
<organism evidence="1 2">
    <name type="scientific">Winogradskyella epiphytica</name>
    <dbReference type="NCBI Taxonomy" id="262005"/>
    <lineage>
        <taxon>Bacteria</taxon>
        <taxon>Pseudomonadati</taxon>
        <taxon>Bacteroidota</taxon>
        <taxon>Flavobacteriia</taxon>
        <taxon>Flavobacteriales</taxon>
        <taxon>Flavobacteriaceae</taxon>
        <taxon>Winogradskyella</taxon>
    </lineage>
</organism>
<protein>
    <submittedName>
        <fullName evidence="1">Uncharacterized protein DUF2132</fullName>
    </submittedName>
</protein>
<proteinExistence type="predicted"/>
<dbReference type="InterPro" id="IPR018668">
    <property type="entry name" value="DNA-binding_VF530-like"/>
</dbReference>
<dbReference type="EMBL" id="QJTD01000007">
    <property type="protein sequence ID" value="PYE80167.1"/>
    <property type="molecule type" value="Genomic_DNA"/>
</dbReference>
<reference evidence="1 2" key="1">
    <citation type="submission" date="2018-06" db="EMBL/GenBank/DDBJ databases">
        <title>Genomic Encyclopedia of Type Strains, Phase III (KMG-III): the genomes of soil and plant-associated and newly described type strains.</title>
        <authorList>
            <person name="Whitman W."/>
        </authorList>
    </citation>
    <scope>NUCLEOTIDE SEQUENCE [LARGE SCALE GENOMIC DNA]</scope>
    <source>
        <strain evidence="1 2">CECT 7945</strain>
    </source>
</reference>
<evidence type="ECO:0000313" key="1">
    <source>
        <dbReference type="EMBL" id="PYE80167.1"/>
    </source>
</evidence>
<dbReference type="InterPro" id="IPR036361">
    <property type="entry name" value="SAP_dom_sf"/>
</dbReference>
<dbReference type="RefSeq" id="WP_110476356.1">
    <property type="nucleotide sequence ID" value="NZ_BMWQ01000007.1"/>
</dbReference>
<comment type="caution">
    <text evidence="1">The sequence shown here is derived from an EMBL/GenBank/DDBJ whole genome shotgun (WGS) entry which is preliminary data.</text>
</comment>
<evidence type="ECO:0000313" key="2">
    <source>
        <dbReference type="Proteomes" id="UP000248054"/>
    </source>
</evidence>
<accession>A0A2V4XQR1</accession>
<sequence>MSTQPNNPLHGVKLEQIITELQAHYGWEYMGYQINIRCFTHDPSVKSSLKFLRRTPWARTKVEHMYLDYLKKNKN</sequence>
<dbReference type="Proteomes" id="UP000248054">
    <property type="component" value="Unassembled WGS sequence"/>
</dbReference>
<gene>
    <name evidence="1" type="ORF">DFQ11_107139</name>
</gene>
<name>A0A2V4XQR1_9FLAO</name>
<dbReference type="Pfam" id="PF09905">
    <property type="entry name" value="VF530"/>
    <property type="match status" value="1"/>
</dbReference>
<keyword evidence="2" id="KW-1185">Reference proteome</keyword>
<dbReference type="Gene3D" id="1.10.720.30">
    <property type="entry name" value="SAP domain"/>
    <property type="match status" value="1"/>
</dbReference>
<dbReference type="AlphaFoldDB" id="A0A2V4XQR1"/>